<protein>
    <recommendedName>
        <fullName evidence="4">Lipoprotein</fullName>
    </recommendedName>
</protein>
<keyword evidence="3" id="KW-1185">Reference proteome</keyword>
<reference evidence="2 3" key="1">
    <citation type="submission" date="2017-06" db="EMBL/GenBank/DDBJ databases">
        <title>Whole Genome Sequences of Colwellia marinimaniae MTCD1.</title>
        <authorList>
            <person name="Kusumoto H."/>
            <person name="Inoue M."/>
            <person name="Tanikawa K."/>
            <person name="Maeji H."/>
            <person name="Cameron J.H."/>
            <person name="Bartlett D.H."/>
        </authorList>
    </citation>
    <scope>NUCLEOTIDE SEQUENCE [LARGE SCALE GENOMIC DNA]</scope>
    <source>
        <strain evidence="2 3">MTCD1</strain>
    </source>
</reference>
<evidence type="ECO:0000313" key="3">
    <source>
        <dbReference type="Proteomes" id="UP000197068"/>
    </source>
</evidence>
<organism evidence="2 3">
    <name type="scientific">Colwellia marinimaniae</name>
    <dbReference type="NCBI Taxonomy" id="1513592"/>
    <lineage>
        <taxon>Bacteria</taxon>
        <taxon>Pseudomonadati</taxon>
        <taxon>Pseudomonadota</taxon>
        <taxon>Gammaproteobacteria</taxon>
        <taxon>Alteromonadales</taxon>
        <taxon>Colwelliaceae</taxon>
        <taxon>Colwellia</taxon>
    </lineage>
</organism>
<dbReference type="PROSITE" id="PS51257">
    <property type="entry name" value="PROKAR_LIPOPROTEIN"/>
    <property type="match status" value="1"/>
</dbReference>
<evidence type="ECO:0008006" key="4">
    <source>
        <dbReference type="Google" id="ProtNLM"/>
    </source>
</evidence>
<dbReference type="RefSeq" id="WP_057181475.1">
    <property type="nucleotide sequence ID" value="NZ_BDQM01000010.1"/>
</dbReference>
<keyword evidence="1" id="KW-0732">Signal</keyword>
<evidence type="ECO:0000313" key="2">
    <source>
        <dbReference type="EMBL" id="GAW95977.1"/>
    </source>
</evidence>
<gene>
    <name evidence="2" type="ORF">MTCD1_01583</name>
</gene>
<dbReference type="EMBL" id="BDQM01000010">
    <property type="protein sequence ID" value="GAW95977.1"/>
    <property type="molecule type" value="Genomic_DNA"/>
</dbReference>
<proteinExistence type="predicted"/>
<dbReference type="Proteomes" id="UP000197068">
    <property type="component" value="Unassembled WGS sequence"/>
</dbReference>
<feature type="chain" id="PRO_5046927336" description="Lipoprotein" evidence="1">
    <location>
        <begin position="24"/>
        <end position="124"/>
    </location>
</feature>
<sequence>MIIKHLTLVALSLSLLSACALQAHESVAALLPNNSSEARAEIVAVVSNALAGKKVPIAQDVFQQSSRLLLTTPPVTSPKGVKVYRKEITPALVFELRKKADTCLLKRLDTGQEWPLKTRSCFKR</sequence>
<accession>A0ABQ0MUS3</accession>
<evidence type="ECO:0000256" key="1">
    <source>
        <dbReference type="SAM" id="SignalP"/>
    </source>
</evidence>
<feature type="signal peptide" evidence="1">
    <location>
        <begin position="1"/>
        <end position="23"/>
    </location>
</feature>
<comment type="caution">
    <text evidence="2">The sequence shown here is derived from an EMBL/GenBank/DDBJ whole genome shotgun (WGS) entry which is preliminary data.</text>
</comment>
<name>A0ABQ0MUS3_9GAMM</name>